<sequence length="86" mass="10395">MYKKYKTKKPHEKRMLMLFILPEYSESFSFVISRLLLSVTKRVIEQRMYFRLTENNVTMNKRIEAGKAYPTVLGHHYMRFLDTQTA</sequence>
<name>A0A252A4G0_9PROT</name>
<dbReference type="AlphaFoldDB" id="A0A252A4G0"/>
<proteinExistence type="predicted"/>
<protein>
    <submittedName>
        <fullName evidence="1">Uncharacterized protein</fullName>
    </submittedName>
</protein>
<dbReference type="EMBL" id="JOMM01000047">
    <property type="protein sequence ID" value="OUI84107.1"/>
    <property type="molecule type" value="Genomic_DNA"/>
</dbReference>
<dbReference type="Proteomes" id="UP000194565">
    <property type="component" value="Unassembled WGS sequence"/>
</dbReference>
<comment type="caution">
    <text evidence="1">The sequence shown here is derived from an EMBL/GenBank/DDBJ whole genome shotgun (WGS) entry which is preliminary data.</text>
</comment>
<reference evidence="1 2" key="1">
    <citation type="submission" date="2014-06" db="EMBL/GenBank/DDBJ databases">
        <authorList>
            <person name="Ju J."/>
            <person name="Zhang J."/>
        </authorList>
    </citation>
    <scope>NUCLEOTIDE SEQUENCE [LARGE SCALE GENOMIC DNA]</scope>
    <source>
        <strain evidence="1">DmW_042</strain>
    </source>
</reference>
<evidence type="ECO:0000313" key="2">
    <source>
        <dbReference type="Proteomes" id="UP000194565"/>
    </source>
</evidence>
<organism evidence="1 2">
    <name type="scientific">Acetobacter tropicalis</name>
    <dbReference type="NCBI Taxonomy" id="104102"/>
    <lineage>
        <taxon>Bacteria</taxon>
        <taxon>Pseudomonadati</taxon>
        <taxon>Pseudomonadota</taxon>
        <taxon>Alphaproteobacteria</taxon>
        <taxon>Acetobacterales</taxon>
        <taxon>Acetobacteraceae</taxon>
        <taxon>Acetobacter</taxon>
    </lineage>
</organism>
<evidence type="ECO:0000313" key="1">
    <source>
        <dbReference type="EMBL" id="OUI84107.1"/>
    </source>
</evidence>
<accession>A0A252A4G0</accession>
<gene>
    <name evidence="1" type="ORF">HC62_13315</name>
</gene>